<evidence type="ECO:0000256" key="1">
    <source>
        <dbReference type="ARBA" id="ARBA00022491"/>
    </source>
</evidence>
<protein>
    <recommendedName>
        <fullName evidence="6">FCD domain-containing protein</fullName>
    </recommendedName>
</protein>
<dbReference type="Proteomes" id="UP001055101">
    <property type="component" value="Unassembled WGS sequence"/>
</dbReference>
<evidence type="ECO:0000256" key="2">
    <source>
        <dbReference type="ARBA" id="ARBA00022795"/>
    </source>
</evidence>
<keyword evidence="3" id="KW-0694">RNA-binding</keyword>
<dbReference type="Pfam" id="PF07378">
    <property type="entry name" value="FlbT"/>
    <property type="match status" value="1"/>
</dbReference>
<evidence type="ECO:0000313" key="4">
    <source>
        <dbReference type="EMBL" id="GJE57313.1"/>
    </source>
</evidence>
<comment type="caution">
    <text evidence="4">The sequence shown here is derived from an EMBL/GenBank/DDBJ whole genome shotgun (WGS) entry which is preliminary data.</text>
</comment>
<name>A0ABQ4TPM7_9HYPH</name>
<reference evidence="4" key="2">
    <citation type="submission" date="2021-08" db="EMBL/GenBank/DDBJ databases">
        <authorList>
            <person name="Tani A."/>
            <person name="Ola A."/>
            <person name="Ogura Y."/>
            <person name="Katsura K."/>
            <person name="Hayashi T."/>
        </authorList>
    </citation>
    <scope>NUCLEOTIDE SEQUENCE</scope>
    <source>
        <strain evidence="4">DSM 23674</strain>
    </source>
</reference>
<evidence type="ECO:0008006" key="6">
    <source>
        <dbReference type="Google" id="ProtNLM"/>
    </source>
</evidence>
<sequence>MIMCESETESSDMGRFFLADHDADTVCKTIYVLLQRMYRDGNHQAHEDAFLQLANKLMSVTRTYGTFFLALDDRIQERDYAGALLVGQALLQHEAMLHDIAAGKPIRRSATLN</sequence>
<dbReference type="EMBL" id="BPRA01000021">
    <property type="protein sequence ID" value="GJE57313.1"/>
    <property type="molecule type" value="Genomic_DNA"/>
</dbReference>
<evidence type="ECO:0000313" key="5">
    <source>
        <dbReference type="Proteomes" id="UP001055101"/>
    </source>
</evidence>
<reference evidence="4" key="1">
    <citation type="journal article" date="2021" name="Front. Microbiol.">
        <title>Comprehensive Comparative Genomics and Phenotyping of Methylobacterium Species.</title>
        <authorList>
            <person name="Alessa O."/>
            <person name="Ogura Y."/>
            <person name="Fujitani Y."/>
            <person name="Takami H."/>
            <person name="Hayashi T."/>
            <person name="Sahin N."/>
            <person name="Tani A."/>
        </authorList>
    </citation>
    <scope>NUCLEOTIDE SEQUENCE</scope>
    <source>
        <strain evidence="4">DSM 23674</strain>
    </source>
</reference>
<organism evidence="4 5">
    <name type="scientific">Methylobacterium thuringiense</name>
    <dbReference type="NCBI Taxonomy" id="1003091"/>
    <lineage>
        <taxon>Bacteria</taxon>
        <taxon>Pseudomonadati</taxon>
        <taxon>Pseudomonadota</taxon>
        <taxon>Alphaproteobacteria</taxon>
        <taxon>Hyphomicrobiales</taxon>
        <taxon>Methylobacteriaceae</taxon>
        <taxon>Methylobacterium</taxon>
    </lineage>
</organism>
<keyword evidence="5" id="KW-1185">Reference proteome</keyword>
<dbReference type="InterPro" id="IPR009967">
    <property type="entry name" value="Flagellum_FlbT"/>
</dbReference>
<evidence type="ECO:0000256" key="3">
    <source>
        <dbReference type="ARBA" id="ARBA00022884"/>
    </source>
</evidence>
<accession>A0ABQ4TPM7</accession>
<proteinExistence type="predicted"/>
<keyword evidence="2" id="KW-1005">Bacterial flagellum biogenesis</keyword>
<gene>
    <name evidence="4" type="ORF">EKPJFOCH_3827</name>
</gene>
<keyword evidence="1" id="KW-0678">Repressor</keyword>